<evidence type="ECO:0000313" key="13">
    <source>
        <dbReference type="EMBL" id="SHG92299.1"/>
    </source>
</evidence>
<evidence type="ECO:0000256" key="6">
    <source>
        <dbReference type="ARBA" id="ARBA00022723"/>
    </source>
</evidence>
<feature type="binding site" evidence="12">
    <location>
        <position position="267"/>
    </location>
    <ligand>
        <name>Mg(2+)</name>
        <dbReference type="ChEBI" id="CHEBI:18420"/>
    </ligand>
</feature>
<feature type="binding site" evidence="12">
    <location>
        <position position="150"/>
    </location>
    <ligand>
        <name>Mg(2+)</name>
        <dbReference type="ChEBI" id="CHEBI:18420"/>
    </ligand>
</feature>
<dbReference type="STRING" id="299255.SAMN02745129_1159"/>
<keyword evidence="14" id="KW-1185">Reference proteome</keyword>
<dbReference type="PANTHER" id="PTHR30040:SF2">
    <property type="entry name" value="FAD:PROTEIN FMN TRANSFERASE"/>
    <property type="match status" value="1"/>
</dbReference>
<dbReference type="InterPro" id="IPR024932">
    <property type="entry name" value="ApbE"/>
</dbReference>
<protein>
    <recommendedName>
        <fullName evidence="3 11">FAD:protein FMN transferase</fullName>
        <ecNumber evidence="2 11">2.7.1.180</ecNumber>
    </recommendedName>
    <alternativeName>
        <fullName evidence="9 11">Flavin transferase</fullName>
    </alternativeName>
</protein>
<comment type="catalytic activity">
    <reaction evidence="10 11">
        <text>L-threonyl-[protein] + FAD = FMN-L-threonyl-[protein] + AMP + H(+)</text>
        <dbReference type="Rhea" id="RHEA:36847"/>
        <dbReference type="Rhea" id="RHEA-COMP:11060"/>
        <dbReference type="Rhea" id="RHEA-COMP:11061"/>
        <dbReference type="ChEBI" id="CHEBI:15378"/>
        <dbReference type="ChEBI" id="CHEBI:30013"/>
        <dbReference type="ChEBI" id="CHEBI:57692"/>
        <dbReference type="ChEBI" id="CHEBI:74257"/>
        <dbReference type="ChEBI" id="CHEBI:456215"/>
        <dbReference type="EC" id="2.7.1.180"/>
    </reaction>
</comment>
<evidence type="ECO:0000256" key="8">
    <source>
        <dbReference type="ARBA" id="ARBA00022842"/>
    </source>
</evidence>
<evidence type="ECO:0000256" key="4">
    <source>
        <dbReference type="ARBA" id="ARBA00022630"/>
    </source>
</evidence>
<gene>
    <name evidence="13" type="ORF">SAMN02745129_1159</name>
</gene>
<keyword evidence="13" id="KW-0449">Lipoprotein</keyword>
<dbReference type="PANTHER" id="PTHR30040">
    <property type="entry name" value="THIAMINE BIOSYNTHESIS LIPOPROTEIN APBE"/>
    <property type="match status" value="1"/>
</dbReference>
<proteinExistence type="inferred from homology"/>
<evidence type="ECO:0000313" key="14">
    <source>
        <dbReference type="Proteomes" id="UP000184268"/>
    </source>
</evidence>
<dbReference type="AlphaFoldDB" id="A0A1M5NSX2"/>
<comment type="cofactor">
    <cofactor evidence="12">
        <name>Mg(2+)</name>
        <dbReference type="ChEBI" id="CHEBI:18420"/>
    </cofactor>
    <cofactor evidence="12">
        <name>Mn(2+)</name>
        <dbReference type="ChEBI" id="CHEBI:29035"/>
    </cofactor>
    <text evidence="12">Magnesium. Can also use manganese.</text>
</comment>
<dbReference type="InterPro" id="IPR003374">
    <property type="entry name" value="ApbE-like_sf"/>
</dbReference>
<evidence type="ECO:0000256" key="11">
    <source>
        <dbReference type="PIRNR" id="PIRNR006268"/>
    </source>
</evidence>
<dbReference type="PIRSF" id="PIRSF006268">
    <property type="entry name" value="ApbE"/>
    <property type="match status" value="1"/>
</dbReference>
<dbReference type="SUPFAM" id="SSF143631">
    <property type="entry name" value="ApbE-like"/>
    <property type="match status" value="1"/>
</dbReference>
<dbReference type="Pfam" id="PF02424">
    <property type="entry name" value="ApbE"/>
    <property type="match status" value="1"/>
</dbReference>
<name>A0A1M5NSX2_9GAMM</name>
<dbReference type="Proteomes" id="UP000184268">
    <property type="component" value="Unassembled WGS sequence"/>
</dbReference>
<sequence length="291" mass="31969">MLTQHANHFVGRFQAMASPCELLMDTRDPALAKSLLTLAAQHTWAFEAKFSRYRDDSLCQQINQSRGRPVAIDAEAYRLLSFADRCYQLSDGLFDLTSGVLRRIWRFEPGAMPPSQAEISKCLSRIGWHRVRFNQQQVVLPDGMELDFGGIGKEYAVDRCAALLAQRSPTTPVLVNFGGDIALSRPRGNPWQIGIADTPAITSELPGPIALAQGALATSGDTHRCLVHNGIRYSHILNPKTGWATHGGPRQLTVAGDSCLHAGLLATLALLHGDQAEAFIRQQDVDYWVTP</sequence>
<evidence type="ECO:0000256" key="9">
    <source>
        <dbReference type="ARBA" id="ARBA00031306"/>
    </source>
</evidence>
<evidence type="ECO:0000256" key="3">
    <source>
        <dbReference type="ARBA" id="ARBA00016337"/>
    </source>
</evidence>
<reference evidence="13 14" key="1">
    <citation type="submission" date="2016-11" db="EMBL/GenBank/DDBJ databases">
        <authorList>
            <person name="Jaros S."/>
            <person name="Januszkiewicz K."/>
            <person name="Wedrychowicz H."/>
        </authorList>
    </citation>
    <scope>NUCLEOTIDE SEQUENCE [LARGE SCALE GENOMIC DNA]</scope>
    <source>
        <strain evidence="13 14">DSM 16917</strain>
    </source>
</reference>
<accession>A0A1M5NSX2</accession>
<dbReference type="GO" id="GO:0016740">
    <property type="term" value="F:transferase activity"/>
    <property type="evidence" value="ECO:0007669"/>
    <property type="project" value="UniProtKB-UniRule"/>
</dbReference>
<comment type="similarity">
    <text evidence="1 11">Belongs to the ApbE family.</text>
</comment>
<organism evidence="13 14">
    <name type="scientific">Ferrimonas marina</name>
    <dbReference type="NCBI Taxonomy" id="299255"/>
    <lineage>
        <taxon>Bacteria</taxon>
        <taxon>Pseudomonadati</taxon>
        <taxon>Pseudomonadota</taxon>
        <taxon>Gammaproteobacteria</taxon>
        <taxon>Alteromonadales</taxon>
        <taxon>Ferrimonadaceae</taxon>
        <taxon>Ferrimonas</taxon>
    </lineage>
</organism>
<dbReference type="Gene3D" id="3.10.520.10">
    <property type="entry name" value="ApbE-like domains"/>
    <property type="match status" value="1"/>
</dbReference>
<keyword evidence="7 11" id="KW-0274">FAD</keyword>
<dbReference type="GO" id="GO:0046872">
    <property type="term" value="F:metal ion binding"/>
    <property type="evidence" value="ECO:0007669"/>
    <property type="project" value="UniProtKB-UniRule"/>
</dbReference>
<evidence type="ECO:0000256" key="2">
    <source>
        <dbReference type="ARBA" id="ARBA00011955"/>
    </source>
</evidence>
<evidence type="ECO:0000256" key="5">
    <source>
        <dbReference type="ARBA" id="ARBA00022679"/>
    </source>
</evidence>
<keyword evidence="8 11" id="KW-0460">Magnesium</keyword>
<evidence type="ECO:0000256" key="10">
    <source>
        <dbReference type="ARBA" id="ARBA00048540"/>
    </source>
</evidence>
<keyword evidence="6 11" id="KW-0479">Metal-binding</keyword>
<evidence type="ECO:0000256" key="7">
    <source>
        <dbReference type="ARBA" id="ARBA00022827"/>
    </source>
</evidence>
<evidence type="ECO:0000256" key="1">
    <source>
        <dbReference type="ARBA" id="ARBA00008282"/>
    </source>
</evidence>
<evidence type="ECO:0000256" key="12">
    <source>
        <dbReference type="PIRSR" id="PIRSR006268-2"/>
    </source>
</evidence>
<dbReference type="EC" id="2.7.1.180" evidence="2 11"/>
<dbReference type="EMBL" id="FQXG01000001">
    <property type="protein sequence ID" value="SHG92299.1"/>
    <property type="molecule type" value="Genomic_DNA"/>
</dbReference>
<keyword evidence="5 11" id="KW-0808">Transferase</keyword>
<keyword evidence="4 11" id="KW-0285">Flavoprotein</keyword>